<keyword evidence="4" id="KW-1185">Reference proteome</keyword>
<dbReference type="EMBL" id="JAOYFB010000038">
    <property type="protein sequence ID" value="KAK4027532.1"/>
    <property type="molecule type" value="Genomic_DNA"/>
</dbReference>
<feature type="compositionally biased region" description="Polar residues" evidence="1">
    <location>
        <begin position="237"/>
        <end position="247"/>
    </location>
</feature>
<feature type="region of interest" description="Disordered" evidence="1">
    <location>
        <begin position="236"/>
        <end position="259"/>
    </location>
</feature>
<gene>
    <name evidence="3" type="ORF">OUZ56_016577</name>
</gene>
<dbReference type="InterPro" id="IPR027417">
    <property type="entry name" value="P-loop_NTPase"/>
</dbReference>
<dbReference type="InterPro" id="IPR020590">
    <property type="entry name" value="Guanylate_kinase_CS"/>
</dbReference>
<feature type="domain" description="Guanylate kinase-like" evidence="2">
    <location>
        <begin position="298"/>
        <end position="400"/>
    </location>
</feature>
<dbReference type="InterPro" id="IPR050716">
    <property type="entry name" value="MAGUK"/>
</dbReference>
<dbReference type="InterPro" id="IPR008145">
    <property type="entry name" value="GK/Ca_channel_bsu"/>
</dbReference>
<comment type="caution">
    <text evidence="3">The sequence shown here is derived from an EMBL/GenBank/DDBJ whole genome shotgun (WGS) entry which is preliminary data.</text>
</comment>
<dbReference type="PANTHER" id="PTHR23122">
    <property type="entry name" value="MEMBRANE-ASSOCIATED GUANYLATE KINASE MAGUK"/>
    <property type="match status" value="1"/>
</dbReference>
<protein>
    <recommendedName>
        <fullName evidence="2">Guanylate kinase-like domain-containing protein</fullName>
    </recommendedName>
</protein>
<dbReference type="Proteomes" id="UP001234178">
    <property type="component" value="Unassembled WGS sequence"/>
</dbReference>
<evidence type="ECO:0000256" key="1">
    <source>
        <dbReference type="SAM" id="MobiDB-lite"/>
    </source>
</evidence>
<dbReference type="InterPro" id="IPR008144">
    <property type="entry name" value="Guanylate_kin-like_dom"/>
</dbReference>
<sequence length="435" mass="49280">MAPTDNVFDTFEKCGLQLDTHIKELLQKLGYKSLRAFAQEYPITPDKFDELEDNIRDYLANESNISKLNKLENSKAAKVALFGEVFCDNPSQFSFLPGEKASITSAVELCWNILKENKVPALNFAPIFKSTSLSRVDKTQLAIAAPTNKAPSEILGPTPASCKKPLLEVVRYWMLRNKSHLLTLEDVCVSEETKEIVCNHQSWEWQARHEGDKQMRAGLIPSRMLQEKRIAYERAHSANNNSDQQGCSPARSIGSFKSEKSSPTQKVMYALAENEDFDRQEIVTYEEVARLMPYPAVPWPIVLIGPPGVGRNEVKRRLIALDPDKFRTTIPYTSRLPKPGEADGVDYHFLNRQQMERDIDDGLFVEFGEYKGNLYGTANRSIKEIIELGYTYILNPHHQASHFALKTLRTGEFKPHVHYGHLFDDVIVNGDLSTA</sequence>
<dbReference type="PROSITE" id="PS00856">
    <property type="entry name" value="GUANYLATE_KINASE_1"/>
    <property type="match status" value="1"/>
</dbReference>
<reference evidence="3 4" key="1">
    <citation type="journal article" date="2023" name="Nucleic Acids Res.">
        <title>The hologenome of Daphnia magna reveals possible DNA methylation and microbiome-mediated evolution of the host genome.</title>
        <authorList>
            <person name="Chaturvedi A."/>
            <person name="Li X."/>
            <person name="Dhandapani V."/>
            <person name="Marshall H."/>
            <person name="Kissane S."/>
            <person name="Cuenca-Cambronero M."/>
            <person name="Asole G."/>
            <person name="Calvet F."/>
            <person name="Ruiz-Romero M."/>
            <person name="Marangio P."/>
            <person name="Guigo R."/>
            <person name="Rago D."/>
            <person name="Mirbahai L."/>
            <person name="Eastwood N."/>
            <person name="Colbourne J.K."/>
            <person name="Zhou J."/>
            <person name="Mallon E."/>
            <person name="Orsini L."/>
        </authorList>
    </citation>
    <scope>NUCLEOTIDE SEQUENCE [LARGE SCALE GENOMIC DNA]</scope>
    <source>
        <strain evidence="3">LRV0_1</strain>
    </source>
</reference>
<evidence type="ECO:0000313" key="3">
    <source>
        <dbReference type="EMBL" id="KAK4027532.1"/>
    </source>
</evidence>
<organism evidence="3 4">
    <name type="scientific">Daphnia magna</name>
    <dbReference type="NCBI Taxonomy" id="35525"/>
    <lineage>
        <taxon>Eukaryota</taxon>
        <taxon>Metazoa</taxon>
        <taxon>Ecdysozoa</taxon>
        <taxon>Arthropoda</taxon>
        <taxon>Crustacea</taxon>
        <taxon>Branchiopoda</taxon>
        <taxon>Diplostraca</taxon>
        <taxon>Cladocera</taxon>
        <taxon>Anomopoda</taxon>
        <taxon>Daphniidae</taxon>
        <taxon>Daphnia</taxon>
    </lineage>
</organism>
<dbReference type="PROSITE" id="PS50052">
    <property type="entry name" value="GUANYLATE_KINASE_2"/>
    <property type="match status" value="1"/>
</dbReference>
<dbReference type="Gene3D" id="3.40.50.300">
    <property type="entry name" value="P-loop containing nucleotide triphosphate hydrolases"/>
    <property type="match status" value="1"/>
</dbReference>
<dbReference type="Pfam" id="PF00625">
    <property type="entry name" value="Guanylate_kin"/>
    <property type="match status" value="1"/>
</dbReference>
<accession>A0ABR0AQZ5</accession>
<evidence type="ECO:0000313" key="4">
    <source>
        <dbReference type="Proteomes" id="UP001234178"/>
    </source>
</evidence>
<evidence type="ECO:0000259" key="2">
    <source>
        <dbReference type="PROSITE" id="PS50052"/>
    </source>
</evidence>
<dbReference type="SUPFAM" id="SSF52540">
    <property type="entry name" value="P-loop containing nucleoside triphosphate hydrolases"/>
    <property type="match status" value="1"/>
</dbReference>
<proteinExistence type="predicted"/>
<dbReference type="SMART" id="SM00072">
    <property type="entry name" value="GuKc"/>
    <property type="match status" value="1"/>
</dbReference>
<name>A0ABR0AQZ5_9CRUS</name>